<accession>K5XH21</accession>
<dbReference type="EMBL" id="JH972203">
    <property type="protein sequence ID" value="EKM73695.1"/>
    <property type="molecule type" value="Genomic_DNA"/>
</dbReference>
<feature type="domain" description="Retrotransposon gag" evidence="1">
    <location>
        <begin position="33"/>
        <end position="96"/>
    </location>
</feature>
<evidence type="ECO:0000259" key="1">
    <source>
        <dbReference type="Pfam" id="PF03732"/>
    </source>
</evidence>
<proteinExistence type="predicted"/>
<evidence type="ECO:0000313" key="3">
    <source>
        <dbReference type="Proteomes" id="UP000008493"/>
    </source>
</evidence>
<evidence type="ECO:0000313" key="2">
    <source>
        <dbReference type="EMBL" id="EKM73695.1"/>
    </source>
</evidence>
<name>K5XH21_AGABU</name>
<dbReference type="Proteomes" id="UP000008493">
    <property type="component" value="Unassembled WGS sequence"/>
</dbReference>
<reference evidence="3" key="1">
    <citation type="journal article" date="2012" name="Proc. Natl. Acad. Sci. U.S.A.">
        <title>Genome sequence of the button mushroom Agaricus bisporus reveals mechanisms governing adaptation to a humic-rich ecological niche.</title>
        <authorList>
            <person name="Morin E."/>
            <person name="Kohler A."/>
            <person name="Baker A.R."/>
            <person name="Foulongne-Oriol M."/>
            <person name="Lombard V."/>
            <person name="Nagy L.G."/>
            <person name="Ohm R.A."/>
            <person name="Patyshakuliyeva A."/>
            <person name="Brun A."/>
            <person name="Aerts A.L."/>
            <person name="Bailey A.M."/>
            <person name="Billette C."/>
            <person name="Coutinho P.M."/>
            <person name="Deakin G."/>
            <person name="Doddapaneni H."/>
            <person name="Floudas D."/>
            <person name="Grimwood J."/>
            <person name="Hilden K."/>
            <person name="Kuees U."/>
            <person name="LaButti K.M."/>
            <person name="Lapidus A."/>
            <person name="Lindquist E.A."/>
            <person name="Lucas S.M."/>
            <person name="Murat C."/>
            <person name="Riley R.W."/>
            <person name="Salamov A.A."/>
            <person name="Schmutz J."/>
            <person name="Subramanian V."/>
            <person name="Woesten H.A.B."/>
            <person name="Xu J."/>
            <person name="Eastwood D.C."/>
            <person name="Foster G.D."/>
            <person name="Sonnenberg A.S."/>
            <person name="Cullen D."/>
            <person name="de Vries R.P."/>
            <person name="Lundell T."/>
            <person name="Hibbett D.S."/>
            <person name="Henrissat B."/>
            <person name="Burton K.S."/>
            <person name="Kerrigan R.W."/>
            <person name="Challen M.P."/>
            <person name="Grigoriev I.V."/>
            <person name="Martin F."/>
        </authorList>
    </citation>
    <scope>NUCLEOTIDE SEQUENCE [LARGE SCALE GENOMIC DNA]</scope>
    <source>
        <strain evidence="3">JB137-S8 / ATCC MYA-4627 / FGSC 10392</strain>
    </source>
</reference>
<dbReference type="HOGENOM" id="CLU_1594058_0_0_1"/>
<dbReference type="InterPro" id="IPR005162">
    <property type="entry name" value="Retrotrans_gag_dom"/>
</dbReference>
<sequence length="167" mass="19072">MTLFLKYNKVTDTDQKIIATIVRLKGPVPSCFADIWTEKIATNFTYTWDTFEEELKTSFGKGNEKDIAEERIESLKQGNRNTMDFLVEFTALMSPLSLRASNLAVLLDDYPASSRHFERLLSVGVGQRLFTHFVFPSNDERTANDYDCTQEWCDIEELPRSGALLGI</sequence>
<gene>
    <name evidence="2" type="ORF">AGABI1DRAFT_134247</name>
</gene>
<protein>
    <recommendedName>
        <fullName evidence="1">Retrotransposon gag domain-containing protein</fullName>
    </recommendedName>
</protein>
<keyword evidence="3" id="KW-1185">Reference proteome</keyword>
<dbReference type="Pfam" id="PF03732">
    <property type="entry name" value="Retrotrans_gag"/>
    <property type="match status" value="1"/>
</dbReference>
<dbReference type="GeneID" id="18828201"/>
<dbReference type="InParanoid" id="K5XH21"/>
<dbReference type="RefSeq" id="XP_007335666.1">
    <property type="nucleotide sequence ID" value="XM_007335604.1"/>
</dbReference>
<organism evidence="2 3">
    <name type="scientific">Agaricus bisporus var. burnettii (strain JB137-S8 / ATCC MYA-4627 / FGSC 10392)</name>
    <name type="common">White button mushroom</name>
    <dbReference type="NCBI Taxonomy" id="597362"/>
    <lineage>
        <taxon>Eukaryota</taxon>
        <taxon>Fungi</taxon>
        <taxon>Dikarya</taxon>
        <taxon>Basidiomycota</taxon>
        <taxon>Agaricomycotina</taxon>
        <taxon>Agaricomycetes</taxon>
        <taxon>Agaricomycetidae</taxon>
        <taxon>Agaricales</taxon>
        <taxon>Agaricineae</taxon>
        <taxon>Agaricaceae</taxon>
        <taxon>Agaricus</taxon>
    </lineage>
</organism>
<dbReference type="AlphaFoldDB" id="K5XH21"/>
<dbReference type="KEGG" id="abp:AGABI1DRAFT134247"/>